<reference evidence="2" key="2">
    <citation type="submission" date="2024-10" db="UniProtKB">
        <authorList>
            <consortium name="EnsemblProtists"/>
        </authorList>
    </citation>
    <scope>IDENTIFICATION</scope>
</reference>
<dbReference type="PANTHER" id="PTHR12482:SF62">
    <property type="entry name" value="LIPASE ROG1-RELATED"/>
    <property type="match status" value="1"/>
</dbReference>
<name>A0A0D3I738_EMIH1</name>
<dbReference type="OMA" id="SANDWKF"/>
<proteinExistence type="predicted"/>
<evidence type="ECO:0000313" key="3">
    <source>
        <dbReference type="Proteomes" id="UP000013827"/>
    </source>
</evidence>
<dbReference type="GeneID" id="17255110"/>
<dbReference type="InterPro" id="IPR007751">
    <property type="entry name" value="DUF676_lipase-like"/>
</dbReference>
<dbReference type="SUPFAM" id="SSF53474">
    <property type="entry name" value="alpha/beta-Hydrolases"/>
    <property type="match status" value="1"/>
</dbReference>
<dbReference type="RefSeq" id="XP_005759502.1">
    <property type="nucleotide sequence ID" value="XM_005759445.1"/>
</dbReference>
<dbReference type="eggNOG" id="KOG4372">
    <property type="taxonomic scope" value="Eukaryota"/>
</dbReference>
<dbReference type="Gene3D" id="3.40.50.1820">
    <property type="entry name" value="alpha/beta hydrolase"/>
    <property type="match status" value="1"/>
</dbReference>
<keyword evidence="3" id="KW-1185">Reference proteome</keyword>
<dbReference type="EnsemblProtists" id="EOD08953">
    <property type="protein sequence ID" value="EOD08953"/>
    <property type="gene ID" value="EMIHUDRAFT_371869"/>
</dbReference>
<dbReference type="PaxDb" id="2903-EOD07073"/>
<dbReference type="KEGG" id="ehx:EMIHUDRAFT_350772"/>
<dbReference type="RefSeq" id="XP_005761382.1">
    <property type="nucleotide sequence ID" value="XM_005761325.1"/>
</dbReference>
<dbReference type="EnsemblProtists" id="EOD07073">
    <property type="protein sequence ID" value="EOD07073"/>
    <property type="gene ID" value="EMIHUDRAFT_350772"/>
</dbReference>
<evidence type="ECO:0000259" key="1">
    <source>
        <dbReference type="Pfam" id="PF05057"/>
    </source>
</evidence>
<reference evidence="3" key="1">
    <citation type="journal article" date="2013" name="Nature">
        <title>Pan genome of the phytoplankton Emiliania underpins its global distribution.</title>
        <authorList>
            <person name="Read B.A."/>
            <person name="Kegel J."/>
            <person name="Klute M.J."/>
            <person name="Kuo A."/>
            <person name="Lefebvre S.C."/>
            <person name="Maumus F."/>
            <person name="Mayer C."/>
            <person name="Miller J."/>
            <person name="Monier A."/>
            <person name="Salamov A."/>
            <person name="Young J."/>
            <person name="Aguilar M."/>
            <person name="Claverie J.M."/>
            <person name="Frickenhaus S."/>
            <person name="Gonzalez K."/>
            <person name="Herman E.K."/>
            <person name="Lin Y.C."/>
            <person name="Napier J."/>
            <person name="Ogata H."/>
            <person name="Sarno A.F."/>
            <person name="Shmutz J."/>
            <person name="Schroeder D."/>
            <person name="de Vargas C."/>
            <person name="Verret F."/>
            <person name="von Dassow P."/>
            <person name="Valentin K."/>
            <person name="Van de Peer Y."/>
            <person name="Wheeler G."/>
            <person name="Dacks J.B."/>
            <person name="Delwiche C.F."/>
            <person name="Dyhrman S.T."/>
            <person name="Glockner G."/>
            <person name="John U."/>
            <person name="Richards T."/>
            <person name="Worden A.Z."/>
            <person name="Zhang X."/>
            <person name="Grigoriev I.V."/>
            <person name="Allen A.E."/>
            <person name="Bidle K."/>
            <person name="Borodovsky M."/>
            <person name="Bowler C."/>
            <person name="Brownlee C."/>
            <person name="Cock J.M."/>
            <person name="Elias M."/>
            <person name="Gladyshev V.N."/>
            <person name="Groth M."/>
            <person name="Guda C."/>
            <person name="Hadaegh A."/>
            <person name="Iglesias-Rodriguez M.D."/>
            <person name="Jenkins J."/>
            <person name="Jones B.M."/>
            <person name="Lawson T."/>
            <person name="Leese F."/>
            <person name="Lindquist E."/>
            <person name="Lobanov A."/>
            <person name="Lomsadze A."/>
            <person name="Malik S.B."/>
            <person name="Marsh M.E."/>
            <person name="Mackinder L."/>
            <person name="Mock T."/>
            <person name="Mueller-Roeber B."/>
            <person name="Pagarete A."/>
            <person name="Parker M."/>
            <person name="Probert I."/>
            <person name="Quesneville H."/>
            <person name="Raines C."/>
            <person name="Rensing S.A."/>
            <person name="Riano-Pachon D.M."/>
            <person name="Richier S."/>
            <person name="Rokitta S."/>
            <person name="Shiraiwa Y."/>
            <person name="Soanes D.M."/>
            <person name="van der Giezen M."/>
            <person name="Wahlund T.M."/>
            <person name="Williams B."/>
            <person name="Wilson W."/>
            <person name="Wolfe G."/>
            <person name="Wurch L.L."/>
        </authorList>
    </citation>
    <scope>NUCLEOTIDE SEQUENCE</scope>
</reference>
<dbReference type="Proteomes" id="UP000013827">
    <property type="component" value="Unassembled WGS sequence"/>
</dbReference>
<dbReference type="PANTHER" id="PTHR12482">
    <property type="entry name" value="LIPASE ROG1-RELATED-RELATED"/>
    <property type="match status" value="1"/>
</dbReference>
<dbReference type="GeneID" id="17253227"/>
<dbReference type="InterPro" id="IPR044294">
    <property type="entry name" value="Lipase-like"/>
</dbReference>
<dbReference type="InterPro" id="IPR029058">
    <property type="entry name" value="AB_hydrolase_fold"/>
</dbReference>
<evidence type="ECO:0000313" key="2">
    <source>
        <dbReference type="EnsemblProtists" id="EOD07073"/>
    </source>
</evidence>
<dbReference type="Pfam" id="PF05057">
    <property type="entry name" value="DUF676"/>
    <property type="match status" value="1"/>
</dbReference>
<dbReference type="HOGENOM" id="CLU_793290_0_0_1"/>
<feature type="domain" description="DUF676" evidence="1">
    <location>
        <begin position="11"/>
        <end position="205"/>
    </location>
</feature>
<accession>A0A0D3I738</accession>
<dbReference type="AlphaFoldDB" id="A0A0D3I738"/>
<organism evidence="2 3">
    <name type="scientific">Emiliania huxleyi (strain CCMP1516)</name>
    <dbReference type="NCBI Taxonomy" id="280463"/>
    <lineage>
        <taxon>Eukaryota</taxon>
        <taxon>Haptista</taxon>
        <taxon>Haptophyta</taxon>
        <taxon>Prymnesiophyceae</taxon>
        <taxon>Isochrysidales</taxon>
        <taxon>Noelaerhabdaceae</taxon>
        <taxon>Emiliania</taxon>
    </lineage>
</organism>
<dbReference type="KEGG" id="ehx:EMIHUDRAFT_371869"/>
<sequence length="350" mass="36830">MLAAAVVTAASPDHLVVLQHGLYGGASNLAVLRQCLVGIGGDNVLVHLASANEGMTRDGVAAGGRRLAAEIRSVAASAPSLESLSLVGNSLGGLYVRAAAAELYGGGQQELGLAPNTLVTTGCPHLGVRRYTYLPLPPALHSLGGLVAGRTASDLLLRRTDADPRRPLLVEMADPDSRYGVALRSFQRRRLYANLRGDFMVPFGTAAIETGGWAAGVGDGRLVARFAARRDVVFRDVEVCGGRADGIGVVCEQRQERAEEGAEGAEWEEEMRAGLSAVAWDKVGVSFRAAGTLTPLAHNKLPALRREGWRRAFEWVEQAQEGVPVMEDAARFVVGGRGRGGEGRGGESSS</sequence>
<protein>
    <recommendedName>
        <fullName evidence="1">DUF676 domain-containing protein</fullName>
    </recommendedName>
</protein>